<dbReference type="OrthoDB" id="308383at2759"/>
<dbReference type="GO" id="GO:0042054">
    <property type="term" value="F:histone methyltransferase activity"/>
    <property type="evidence" value="ECO:0007669"/>
    <property type="project" value="InterPro"/>
</dbReference>
<dbReference type="PANTHER" id="PTHR46450:SF8">
    <property type="entry name" value="OS02G0621100 PROTEIN"/>
    <property type="match status" value="1"/>
</dbReference>
<dbReference type="SUPFAM" id="SSF82199">
    <property type="entry name" value="SET domain"/>
    <property type="match status" value="1"/>
</dbReference>
<dbReference type="InterPro" id="IPR025776">
    <property type="entry name" value="SUVR4/1/2"/>
</dbReference>
<dbReference type="PROSITE" id="PS50867">
    <property type="entry name" value="PRE_SET"/>
    <property type="match status" value="1"/>
</dbReference>
<feature type="region of interest" description="Disordered" evidence="3">
    <location>
        <begin position="62"/>
        <end position="113"/>
    </location>
</feature>
<evidence type="ECO:0000259" key="5">
    <source>
        <dbReference type="PROSITE" id="PS50867"/>
    </source>
</evidence>
<dbReference type="GO" id="GO:0008270">
    <property type="term" value="F:zinc ion binding"/>
    <property type="evidence" value="ECO:0007669"/>
    <property type="project" value="InterPro"/>
</dbReference>
<feature type="compositionally biased region" description="Basic and acidic residues" evidence="3">
    <location>
        <begin position="64"/>
        <end position="83"/>
    </location>
</feature>
<dbReference type="PROSITE" id="PS50280">
    <property type="entry name" value="SET"/>
    <property type="match status" value="1"/>
</dbReference>
<evidence type="ECO:0000256" key="3">
    <source>
        <dbReference type="SAM" id="MobiDB-lite"/>
    </source>
</evidence>
<keyword evidence="2" id="KW-0158">Chromosome</keyword>
<feature type="region of interest" description="Disordered" evidence="3">
    <location>
        <begin position="860"/>
        <end position="905"/>
    </location>
</feature>
<evidence type="ECO:0000259" key="4">
    <source>
        <dbReference type="PROSITE" id="PS50280"/>
    </source>
</evidence>
<dbReference type="STRING" id="4540.A0A3L6QJJ8"/>
<sequence length="905" mass="100516">MAAPNALAERFNDAVRSMTSMGFPKETVVRKLKKLLTVYGDNWEHIEADNYTTLAGALCGADDPNPKEGQKKRAEKKNLDSEHRNKKLKIKEHGQKPKLIHGNSKRESAEVPRQQKAEAIEGETVRTQLQKQSSQIGMKEPKVETSLAETIAIGESSSALVLKSQEYHTFETPLAVMRPKVLQPSHHNGREDAHLIYGVQRVADKKLKGVLVAHEGQMTNACSSQAIVSSRDFSTNFEVPLSSSAEGKLSFSFNSSLANGSYFHMPDIESICKAMEVKCLTTYKILEPNFSFMKLLDDTCQCILDLGSGSNESRERSIVEILPMPSLQSNQNSSACMPLSNLMRLGGSAAFSGGRQNNSSNLQVIQNQLPNSVKRQYHDVDDITKGEERVSIPIVSGVEHGVLPPPFHYIPHNTTLQEAYINLSLARIGDENCCSDCFGDCLAEPLPCACATETGGEFAYTRDGLLKKEFLDALISMRREPLKHPHFYCTVCPIERMKMEVNSAKPDPCKGHPIKKFVKECWRKCGCSRNCGNRVVQRGITRNLQASEVFLTPGEKGWGLRPAEKLPQGAFVCEYVGEILTNIELYERNNQITGKAKHTYPVLLNADWGTEGVLKDEEALCLDGTFYGNVARFINHRCFDGNIIDIPVEIETPDHHYYHVAFFTTREVDAFEELTWDYGIDFDDVDHPIKAFKCHCGSEFCRDKSRISKQLHHASGQPHLAHETERLLVRSWQKAADPRDSNIEEEVGEEKIPTRPHLPPARRTSRKRSSVGDVNNVANANALDGDGPMVILPQGVLHWRAAGPVSNKEKCSYFADLLAFQQAGTARTFRSRPAALTRSGAARARRVSGRGLRAWAASRFPGTNERGGQRPASVIVMPPGDGAWGRGGKRHLREREGMGLPYAPS</sequence>
<feature type="region of interest" description="Disordered" evidence="3">
    <location>
        <begin position="738"/>
        <end position="773"/>
    </location>
</feature>
<evidence type="ECO:0008006" key="8">
    <source>
        <dbReference type="Google" id="ProtNLM"/>
    </source>
</evidence>
<feature type="domain" description="Pre-SET" evidence="5">
    <location>
        <begin position="433"/>
        <end position="539"/>
    </location>
</feature>
<dbReference type="AlphaFoldDB" id="A0A3L6QJJ8"/>
<dbReference type="InterPro" id="IPR001214">
    <property type="entry name" value="SET_dom"/>
</dbReference>
<dbReference type="Pfam" id="PF10440">
    <property type="entry name" value="WIYLD"/>
    <property type="match status" value="1"/>
</dbReference>
<dbReference type="InterPro" id="IPR046341">
    <property type="entry name" value="SET_dom_sf"/>
</dbReference>
<accession>A0A3L6QJJ8</accession>
<dbReference type="EMBL" id="PQIB02000012">
    <property type="protein sequence ID" value="RLM80811.1"/>
    <property type="molecule type" value="Genomic_DNA"/>
</dbReference>
<dbReference type="InterPro" id="IPR018848">
    <property type="entry name" value="WIYLD_domain"/>
</dbReference>
<dbReference type="InterPro" id="IPR007728">
    <property type="entry name" value="Pre-SET_dom"/>
</dbReference>
<protein>
    <recommendedName>
        <fullName evidence="8">Histone-lysine N-methyltransferase SUVR4</fullName>
    </recommendedName>
</protein>
<dbReference type="CDD" id="cd10538">
    <property type="entry name" value="SET_SETDB-like"/>
    <property type="match status" value="1"/>
</dbReference>
<dbReference type="InterPro" id="IPR043017">
    <property type="entry name" value="WIYLD_dom_sf"/>
</dbReference>
<feature type="domain" description="SET" evidence="4">
    <location>
        <begin position="545"/>
        <end position="679"/>
    </location>
</feature>
<evidence type="ECO:0000256" key="1">
    <source>
        <dbReference type="ARBA" id="ARBA00004286"/>
    </source>
</evidence>
<dbReference type="Pfam" id="PF00856">
    <property type="entry name" value="SET"/>
    <property type="match status" value="1"/>
</dbReference>
<dbReference type="GO" id="GO:0005694">
    <property type="term" value="C:chromosome"/>
    <property type="evidence" value="ECO:0007669"/>
    <property type="project" value="UniProtKB-SubCell"/>
</dbReference>
<proteinExistence type="predicted"/>
<feature type="compositionally biased region" description="Basic and acidic residues" evidence="3">
    <location>
        <begin position="104"/>
        <end position="113"/>
    </location>
</feature>
<reference evidence="7" key="1">
    <citation type="journal article" date="2019" name="Nat. Commun.">
        <title>The genome of broomcorn millet.</title>
        <authorList>
            <person name="Zou C."/>
            <person name="Miki D."/>
            <person name="Li D."/>
            <person name="Tang Q."/>
            <person name="Xiao L."/>
            <person name="Rajput S."/>
            <person name="Deng P."/>
            <person name="Jia W."/>
            <person name="Huang R."/>
            <person name="Zhang M."/>
            <person name="Sun Y."/>
            <person name="Hu J."/>
            <person name="Fu X."/>
            <person name="Schnable P.S."/>
            <person name="Li F."/>
            <person name="Zhang H."/>
            <person name="Feng B."/>
            <person name="Zhu X."/>
            <person name="Liu R."/>
            <person name="Schnable J.C."/>
            <person name="Zhu J.-K."/>
            <person name="Zhang H."/>
        </authorList>
    </citation>
    <scope>NUCLEOTIDE SEQUENCE [LARGE SCALE GENOMIC DNA]</scope>
</reference>
<dbReference type="SMART" id="SM00317">
    <property type="entry name" value="SET"/>
    <property type="match status" value="1"/>
</dbReference>
<keyword evidence="7" id="KW-1185">Reference proteome</keyword>
<evidence type="ECO:0000256" key="2">
    <source>
        <dbReference type="ARBA" id="ARBA00022454"/>
    </source>
</evidence>
<name>A0A3L6QJJ8_PANMI</name>
<organism evidence="6 7">
    <name type="scientific">Panicum miliaceum</name>
    <name type="common">Proso millet</name>
    <name type="synonym">Broomcorn millet</name>
    <dbReference type="NCBI Taxonomy" id="4540"/>
    <lineage>
        <taxon>Eukaryota</taxon>
        <taxon>Viridiplantae</taxon>
        <taxon>Streptophyta</taxon>
        <taxon>Embryophyta</taxon>
        <taxon>Tracheophyta</taxon>
        <taxon>Spermatophyta</taxon>
        <taxon>Magnoliopsida</taxon>
        <taxon>Liliopsida</taxon>
        <taxon>Poales</taxon>
        <taxon>Poaceae</taxon>
        <taxon>PACMAD clade</taxon>
        <taxon>Panicoideae</taxon>
        <taxon>Panicodae</taxon>
        <taxon>Paniceae</taxon>
        <taxon>Panicinae</taxon>
        <taxon>Panicum</taxon>
        <taxon>Panicum sect. Panicum</taxon>
    </lineage>
</organism>
<gene>
    <name evidence="6" type="ORF">C2845_PM12G20720</name>
</gene>
<dbReference type="PROSITE" id="PS51580">
    <property type="entry name" value="SAM_MT43_3"/>
    <property type="match status" value="1"/>
</dbReference>
<evidence type="ECO:0000313" key="6">
    <source>
        <dbReference type="EMBL" id="RLM80811.1"/>
    </source>
</evidence>
<dbReference type="Gene3D" id="1.10.8.850">
    <property type="entry name" value="Histone-lysine N methyltransferase , C-terminal domain-like"/>
    <property type="match status" value="1"/>
</dbReference>
<comment type="caution">
    <text evidence="6">The sequence shown here is derived from an EMBL/GenBank/DDBJ whole genome shotgun (WGS) entry which is preliminary data.</text>
</comment>
<comment type="subcellular location">
    <subcellularLocation>
        <location evidence="1">Chromosome</location>
    </subcellularLocation>
</comment>
<dbReference type="GO" id="GO:0005634">
    <property type="term" value="C:nucleus"/>
    <property type="evidence" value="ECO:0007669"/>
    <property type="project" value="InterPro"/>
</dbReference>
<dbReference type="Proteomes" id="UP000275267">
    <property type="component" value="Unassembled WGS sequence"/>
</dbReference>
<dbReference type="PANTHER" id="PTHR46450">
    <property type="entry name" value="INACTIVE HISTONE-LYSINE N-METHYLTRANSFERASE SUVR1-RELATED"/>
    <property type="match status" value="1"/>
</dbReference>
<dbReference type="SMART" id="SM00468">
    <property type="entry name" value="PreSET"/>
    <property type="match status" value="1"/>
</dbReference>
<evidence type="ECO:0000313" key="7">
    <source>
        <dbReference type="Proteomes" id="UP000275267"/>
    </source>
</evidence>
<dbReference type="Pfam" id="PF05033">
    <property type="entry name" value="Pre-SET"/>
    <property type="match status" value="1"/>
</dbReference>
<dbReference type="Gene3D" id="2.170.270.10">
    <property type="entry name" value="SET domain"/>
    <property type="match status" value="1"/>
</dbReference>